<organism evidence="13">
    <name type="scientific">Rodentolepis nana</name>
    <name type="common">Dwarf tapeworm</name>
    <name type="synonym">Hymenolepis nana</name>
    <dbReference type="NCBI Taxonomy" id="102285"/>
    <lineage>
        <taxon>Eukaryota</taxon>
        <taxon>Metazoa</taxon>
        <taxon>Spiralia</taxon>
        <taxon>Lophotrochozoa</taxon>
        <taxon>Platyhelminthes</taxon>
        <taxon>Cestoda</taxon>
        <taxon>Eucestoda</taxon>
        <taxon>Cyclophyllidea</taxon>
        <taxon>Hymenolepididae</taxon>
        <taxon>Rodentolepis</taxon>
    </lineage>
</organism>
<sequence length="1299" mass="149350">MSDCEDDSNSIKEAETMIESTFIDYLTKFKVTTYAGLEDFADKFNFIFTVVVISLCTVIITAKSYLLKPIACYISTEVGGTNLLNYVENYCWVQGTIPISYSNKMPSNDEEWAELENVKILYYQWVPFVLGLQCCLFYVPRLIWQAICYNRTGTDLENLVSQAMTAMHADEKSRKGAIENTAAAIEDLLFQVKIRCQKRAKLSKRGTFDGGRSGTDSEGENMLVRSNGIRQNMGAQASNLRIMSKRRGNYIVISYLFIKILYLINGLGQMFLMQHFLGFNATSSPVFGLSVLRNMINGHDWQMTQIFPRVGFCYAELKILGVRVNGVTAQCALPVNMLNEKLYIFLWWWILAGVIITAVYLFIWIFRMCAKKREVDYIIKYIQFVEEIPRYNIDDVDDFAFKFLRSDGMFLIRMVRLNAGDMVTAGVVNVLWKRYLGRLETNRNRFTNSPSVSGWNTELKKGGDTAVRNRNPDVAPVDPMNEWTVLQDTDNDWSVGNAVVYTDRQPFSYLLGLNDDFLSPAHWKSQEFLEIMVQKLFMDYASKMQVATYVGVEDFADKFNFIFTVIVLLVATSVVTVKQYILKPISCYISTEVGGKNLLNYVENYCWVQGTIPIAYSSDVPETEEDWNRLESRKICKFLIYYLLLILSLYYQWVPFVLGLQCIMFLIPRVIWQIICYNQTGTDLYHLISLANQASRSKPDKKEDLVKNLAKSVEQLLYHVSLLILISNLNDVRNNVKKLKTRPSSSGEKASFTHQFFKYRSTLAGPTYLLIKILSIANSVAQLLLMHLFLGFKINSTPYGLAVVYDLIRGRDWQATLVFPRAAFCYTKLKSLGARENGITAQCALPVNMLNERIYVFLWWWILAGGLMTLCSFFFWLFHIFWRASPTRYVERRLVLALGVQSNFDLDEIQNFAIKFIRHDGEFILRMVGINAGEMMVGQTLVHLWNWYLERHGLKPHNIAAFPPLPYPDSSSSECSSALSAPVEKFNLSMECFRAIVTKKFTFRKVLTNRSQKHTREIHTGKSAHVRRKLFKCCSICYMGKRLGNRLFSIYLLIKLLYILNAIGQIYLLESFIGLNFRDGGVLGVTLTKNMIDGKNWQSTLNFPRVGFCVVPIRHIAGQVYVTAQCALPVNMLNERVYVFLWYWFLLGAVITITSVPLWFFRMAHRRNRTRFIKHYLSLNELFSRKDNLMVKKFCRQFLRHDGVFLLRMMAINAGSTICCEVIKELWLIYKTKYFNKDFNHADEEESEDSGGSVADFPSLVGRHHTTIPLDKITPNPSAPPPSSSSGYSEDFELKKTPI</sequence>
<keyword evidence="6 9" id="KW-0406">Ion transport</keyword>
<feature type="transmembrane region" description="Helical" evidence="9">
    <location>
        <begin position="346"/>
        <end position="366"/>
    </location>
</feature>
<feature type="region of interest" description="Disordered" evidence="10">
    <location>
        <begin position="1267"/>
        <end position="1299"/>
    </location>
</feature>
<feature type="transmembrane region" description="Helical" evidence="9">
    <location>
        <begin position="1141"/>
        <end position="1161"/>
    </location>
</feature>
<name>A0A158QI90_RODNA</name>
<evidence type="ECO:0000256" key="1">
    <source>
        <dbReference type="ARBA" id="ARBA00004651"/>
    </source>
</evidence>
<evidence type="ECO:0000256" key="2">
    <source>
        <dbReference type="ARBA" id="ARBA00022448"/>
    </source>
</evidence>
<proteinExistence type="inferred from homology"/>
<feature type="transmembrane region" description="Helical" evidence="9">
    <location>
        <begin position="639"/>
        <end position="667"/>
    </location>
</feature>
<dbReference type="Pfam" id="PF00876">
    <property type="entry name" value="Innexin"/>
    <property type="match status" value="3"/>
</dbReference>
<dbReference type="PANTHER" id="PTHR11893:SF10">
    <property type="entry name" value="INNEXIN-6"/>
    <property type="match status" value="1"/>
</dbReference>
<evidence type="ECO:0000256" key="6">
    <source>
        <dbReference type="ARBA" id="ARBA00023065"/>
    </source>
</evidence>
<evidence type="ECO:0000256" key="8">
    <source>
        <dbReference type="ARBA" id="ARBA00023303"/>
    </source>
</evidence>
<keyword evidence="3" id="KW-1003">Cell membrane</keyword>
<reference evidence="11 12" key="2">
    <citation type="submission" date="2018-11" db="EMBL/GenBank/DDBJ databases">
        <authorList>
            <consortium name="Pathogen Informatics"/>
        </authorList>
    </citation>
    <scope>NUCLEOTIDE SEQUENCE [LARGE SCALE GENOMIC DNA]</scope>
</reference>
<evidence type="ECO:0000256" key="5">
    <source>
        <dbReference type="ARBA" id="ARBA00022989"/>
    </source>
</evidence>
<accession>A0A158QI90</accession>
<feature type="transmembrane region" description="Helical" evidence="9">
    <location>
        <begin position="46"/>
        <end position="66"/>
    </location>
</feature>
<dbReference type="Proteomes" id="UP000278807">
    <property type="component" value="Unassembled WGS sequence"/>
</dbReference>
<dbReference type="GO" id="GO:0005886">
    <property type="term" value="C:plasma membrane"/>
    <property type="evidence" value="ECO:0007669"/>
    <property type="project" value="UniProtKB-SubCell"/>
</dbReference>
<evidence type="ECO:0000313" key="13">
    <source>
        <dbReference type="WBParaSite" id="HNAJ_0000895201-mRNA-1"/>
    </source>
</evidence>
<gene>
    <name evidence="9" type="primary">inx</name>
    <name evidence="11" type="ORF">HNAJ_LOCUS8948</name>
</gene>
<feature type="transmembrane region" description="Helical" evidence="9">
    <location>
        <begin position="1048"/>
        <end position="1068"/>
    </location>
</feature>
<dbReference type="EMBL" id="UZAE01012443">
    <property type="protein sequence ID" value="VDO05165.1"/>
    <property type="molecule type" value="Genomic_DNA"/>
</dbReference>
<dbReference type="WBParaSite" id="HNAJ_0000895201-mRNA-1">
    <property type="protein sequence ID" value="HNAJ_0000895201-mRNA-1"/>
    <property type="gene ID" value="HNAJ_0000895201"/>
</dbReference>
<evidence type="ECO:0000256" key="10">
    <source>
        <dbReference type="SAM" id="MobiDB-lite"/>
    </source>
</evidence>
<evidence type="ECO:0000256" key="4">
    <source>
        <dbReference type="ARBA" id="ARBA00022692"/>
    </source>
</evidence>
<protein>
    <recommendedName>
        <fullName evidence="9">Innexin</fullName>
    </recommendedName>
</protein>
<dbReference type="InterPro" id="IPR000990">
    <property type="entry name" value="Innexin"/>
</dbReference>
<feature type="transmembrane region" description="Helical" evidence="9">
    <location>
        <begin position="768"/>
        <end position="790"/>
    </location>
</feature>
<dbReference type="PRINTS" id="PR01262">
    <property type="entry name" value="INNEXIN"/>
</dbReference>
<dbReference type="PANTHER" id="PTHR11893">
    <property type="entry name" value="INNEXIN"/>
    <property type="match status" value="1"/>
</dbReference>
<evidence type="ECO:0000256" key="9">
    <source>
        <dbReference type="RuleBase" id="RU010713"/>
    </source>
</evidence>
<dbReference type="STRING" id="102285.A0A158QI90"/>
<reference evidence="13" key="1">
    <citation type="submission" date="2016-04" db="UniProtKB">
        <authorList>
            <consortium name="WormBaseParasite"/>
        </authorList>
    </citation>
    <scope>IDENTIFICATION</scope>
</reference>
<dbReference type="OrthoDB" id="5867527at2759"/>
<comment type="subcellular location">
    <subcellularLocation>
        <location evidence="1 9">Cell membrane</location>
        <topology evidence="1 9">Multi-pass membrane protein</topology>
    </subcellularLocation>
</comment>
<comment type="similarity">
    <text evidence="9">Belongs to the pannexin family.</text>
</comment>
<keyword evidence="8 9" id="KW-0407">Ion channel</keyword>
<evidence type="ECO:0000313" key="11">
    <source>
        <dbReference type="EMBL" id="VDO05165.1"/>
    </source>
</evidence>
<dbReference type="PROSITE" id="PS51013">
    <property type="entry name" value="PANNEXIN"/>
    <property type="match status" value="3"/>
</dbReference>
<keyword evidence="7 9" id="KW-0472">Membrane</keyword>
<keyword evidence="5 9" id="KW-1133">Transmembrane helix</keyword>
<evidence type="ECO:0000256" key="3">
    <source>
        <dbReference type="ARBA" id="ARBA00022475"/>
    </source>
</evidence>
<keyword evidence="4 9" id="KW-0812">Transmembrane</keyword>
<dbReference type="GO" id="GO:0005243">
    <property type="term" value="F:gap junction channel activity"/>
    <property type="evidence" value="ECO:0007669"/>
    <property type="project" value="TreeGrafter"/>
</dbReference>
<comment type="function">
    <text evidence="9">Structural component of the gap junctions.</text>
</comment>
<keyword evidence="2 9" id="KW-0813">Transport</keyword>
<dbReference type="GO" id="GO:0034220">
    <property type="term" value="P:monoatomic ion transmembrane transport"/>
    <property type="evidence" value="ECO:0007669"/>
    <property type="project" value="UniProtKB-KW"/>
</dbReference>
<comment type="caution">
    <text evidence="9">Lacks conserved residue(s) required for the propagation of feature annotation.</text>
</comment>
<evidence type="ECO:0000313" key="12">
    <source>
        <dbReference type="Proteomes" id="UP000278807"/>
    </source>
</evidence>
<feature type="transmembrane region" description="Helical" evidence="9">
    <location>
        <begin position="858"/>
        <end position="882"/>
    </location>
</feature>
<feature type="transmembrane region" description="Helical" evidence="9">
    <location>
        <begin position="250"/>
        <end position="272"/>
    </location>
</feature>
<keyword evidence="12" id="KW-1185">Reference proteome</keyword>
<evidence type="ECO:0000256" key="7">
    <source>
        <dbReference type="ARBA" id="ARBA00023136"/>
    </source>
</evidence>
<feature type="transmembrane region" description="Helical" evidence="9">
    <location>
        <begin position="559"/>
        <end position="577"/>
    </location>
</feature>
<dbReference type="GO" id="GO:0005921">
    <property type="term" value="C:gap junction"/>
    <property type="evidence" value="ECO:0007669"/>
    <property type="project" value="UniProtKB-UniRule"/>
</dbReference>